<dbReference type="EMBL" id="KI925065">
    <property type="protein sequence ID" value="ETW19443.1"/>
    <property type="molecule type" value="Genomic_DNA"/>
</dbReference>
<evidence type="ECO:0000313" key="1">
    <source>
        <dbReference type="EMBL" id="ETW19443.1"/>
    </source>
</evidence>
<name>A0A024V8T2_PLAFA</name>
<evidence type="ECO:0000313" key="2">
    <source>
        <dbReference type="Proteomes" id="UP000030690"/>
    </source>
</evidence>
<reference evidence="1 2" key="1">
    <citation type="submission" date="2013-02" db="EMBL/GenBank/DDBJ databases">
        <title>The Genome Annotation of Plasmodium falciparum Vietnam Oak-Knoll (FVO).</title>
        <authorList>
            <consortium name="The Broad Institute Genome Sequencing Platform"/>
            <consortium name="The Broad Institute Genome Sequencing Center for Infectious Disease"/>
            <person name="Neafsey D."/>
            <person name="Hoffman S."/>
            <person name="Volkman S."/>
            <person name="Rosenthal P."/>
            <person name="Walker B."/>
            <person name="Young S.K."/>
            <person name="Zeng Q."/>
            <person name="Gargeya S."/>
            <person name="Fitzgerald M."/>
            <person name="Haas B."/>
            <person name="Abouelleil A."/>
            <person name="Allen A.W."/>
            <person name="Alvarado L."/>
            <person name="Arachchi H.M."/>
            <person name="Berlin A.M."/>
            <person name="Chapman S.B."/>
            <person name="Gainer-Dewar J."/>
            <person name="Goldberg J."/>
            <person name="Griggs A."/>
            <person name="Gujja S."/>
            <person name="Hansen M."/>
            <person name="Howarth C."/>
            <person name="Imamovic A."/>
            <person name="Ireland A."/>
            <person name="Larimer J."/>
            <person name="McCowan C."/>
            <person name="Murphy C."/>
            <person name="Pearson M."/>
            <person name="Poon T.W."/>
            <person name="Priest M."/>
            <person name="Roberts A."/>
            <person name="Saif S."/>
            <person name="Shea T."/>
            <person name="Sisk P."/>
            <person name="Sykes S."/>
            <person name="Wortman J."/>
            <person name="Nusbaum C."/>
            <person name="Birren B."/>
        </authorList>
    </citation>
    <scope>NUCLEOTIDE SEQUENCE [LARGE SCALE GENOMIC DNA]</scope>
    <source>
        <strain evidence="2">Vietnam Oak-Knoll (FVO)</strain>
    </source>
</reference>
<sequence length="70" mass="8619">MKYNNFAYIHFYTNKNKKKLIESDNKEQQKIDDNGKFMINKLYHIRYHKILSAIIKKIYFYKSSYCAENK</sequence>
<proteinExistence type="predicted"/>
<dbReference type="Proteomes" id="UP000030690">
    <property type="component" value="Unassembled WGS sequence"/>
</dbReference>
<organism evidence="1 2">
    <name type="scientific">Plasmodium falciparum Vietnam Oak-Knoll</name>
    <name type="common">FVO</name>
    <dbReference type="NCBI Taxonomy" id="1036723"/>
    <lineage>
        <taxon>Eukaryota</taxon>
        <taxon>Sar</taxon>
        <taxon>Alveolata</taxon>
        <taxon>Apicomplexa</taxon>
        <taxon>Aconoidasida</taxon>
        <taxon>Haemosporida</taxon>
        <taxon>Plasmodiidae</taxon>
        <taxon>Plasmodium</taxon>
        <taxon>Plasmodium (Laverania)</taxon>
    </lineage>
</organism>
<gene>
    <name evidence="1" type="ORF">PFFVO_01621</name>
</gene>
<protein>
    <submittedName>
        <fullName evidence="1">Uncharacterized protein</fullName>
    </submittedName>
</protein>
<accession>A0A024V8T2</accession>
<reference evidence="1 2" key="2">
    <citation type="submission" date="2013-02" db="EMBL/GenBank/DDBJ databases">
        <title>The Genome Sequence of Plasmodium falciparum Vietnam Oak-Knoll (FVO).</title>
        <authorList>
            <consortium name="The Broad Institute Genome Sequencing Platform"/>
            <consortium name="The Broad Institute Genome Sequencing Center for Infectious Disease"/>
            <person name="Neafsey D."/>
            <person name="Cheeseman I."/>
            <person name="Volkman S."/>
            <person name="Adams J."/>
            <person name="Walker B."/>
            <person name="Young S.K."/>
            <person name="Zeng Q."/>
            <person name="Gargeya S."/>
            <person name="Fitzgerald M."/>
            <person name="Haas B."/>
            <person name="Abouelleil A."/>
            <person name="Alvarado L."/>
            <person name="Arachchi H.M."/>
            <person name="Berlin A.M."/>
            <person name="Chapman S.B."/>
            <person name="Dewar J."/>
            <person name="Goldberg J."/>
            <person name="Griggs A."/>
            <person name="Gujja S."/>
            <person name="Hansen M."/>
            <person name="Howarth C."/>
            <person name="Imamovic A."/>
            <person name="Larimer J."/>
            <person name="McCowan C."/>
            <person name="Murphy C."/>
            <person name="Neiman D."/>
            <person name="Pearson M."/>
            <person name="Priest M."/>
            <person name="Roberts A."/>
            <person name="Saif S."/>
            <person name="Shea T."/>
            <person name="Sisk P."/>
            <person name="Sykes S."/>
            <person name="Wortman J."/>
            <person name="Nusbaum C."/>
            <person name="Birren B."/>
        </authorList>
    </citation>
    <scope>NUCLEOTIDE SEQUENCE [LARGE SCALE GENOMIC DNA]</scope>
    <source>
        <strain evidence="2">Vietnam Oak-Knoll (FVO)</strain>
    </source>
</reference>
<dbReference type="AlphaFoldDB" id="A0A024V8T2"/>